<evidence type="ECO:0000259" key="8">
    <source>
        <dbReference type="PROSITE" id="PS51459"/>
    </source>
</evidence>
<dbReference type="GO" id="GO:0070733">
    <property type="term" value="F:AMPylase activity"/>
    <property type="evidence" value="ECO:0007669"/>
    <property type="project" value="UniProtKB-EC"/>
</dbReference>
<dbReference type="EC" id="2.7.7.108" evidence="5"/>
<proteinExistence type="predicted"/>
<dbReference type="GO" id="GO:0051302">
    <property type="term" value="P:regulation of cell division"/>
    <property type="evidence" value="ECO:0007669"/>
    <property type="project" value="TreeGrafter"/>
</dbReference>
<keyword evidence="10" id="KW-1185">Reference proteome</keyword>
<dbReference type="Proteomes" id="UP000291591">
    <property type="component" value="Unassembled WGS sequence"/>
</dbReference>
<dbReference type="EMBL" id="SHKL01000001">
    <property type="protein sequence ID" value="RZT86578.1"/>
    <property type="molecule type" value="Genomic_DNA"/>
</dbReference>
<dbReference type="AlphaFoldDB" id="A0A4Q7UZM8"/>
<evidence type="ECO:0000256" key="3">
    <source>
        <dbReference type="ARBA" id="ARBA00022741"/>
    </source>
</evidence>
<keyword evidence="3" id="KW-0547">Nucleotide-binding</keyword>
<dbReference type="Gene3D" id="1.10.3290.10">
    <property type="entry name" value="Fido-like domain"/>
    <property type="match status" value="2"/>
</dbReference>
<dbReference type="Pfam" id="PF02661">
    <property type="entry name" value="Fic"/>
    <property type="match status" value="1"/>
</dbReference>
<dbReference type="PANTHER" id="PTHR39560:SF1">
    <property type="entry name" value="PROTEIN ADENYLYLTRANSFERASE FIC-RELATED"/>
    <property type="match status" value="1"/>
</dbReference>
<evidence type="ECO:0000256" key="1">
    <source>
        <dbReference type="ARBA" id="ARBA00022679"/>
    </source>
</evidence>
<gene>
    <name evidence="9" type="ORF">EV383_3475</name>
</gene>
<dbReference type="SUPFAM" id="SSF140931">
    <property type="entry name" value="Fic-like"/>
    <property type="match status" value="1"/>
</dbReference>
<accession>A0A4Q7UZM8</accession>
<comment type="catalytic activity">
    <reaction evidence="6">
        <text>L-threonyl-[protein] + ATP = 3-O-(5'-adenylyl)-L-threonyl-[protein] + diphosphate</text>
        <dbReference type="Rhea" id="RHEA:54292"/>
        <dbReference type="Rhea" id="RHEA-COMP:11060"/>
        <dbReference type="Rhea" id="RHEA-COMP:13847"/>
        <dbReference type="ChEBI" id="CHEBI:30013"/>
        <dbReference type="ChEBI" id="CHEBI:30616"/>
        <dbReference type="ChEBI" id="CHEBI:33019"/>
        <dbReference type="ChEBI" id="CHEBI:138113"/>
        <dbReference type="EC" id="2.7.7.108"/>
    </reaction>
</comment>
<reference evidence="9 10" key="1">
    <citation type="submission" date="2019-02" db="EMBL/GenBank/DDBJ databases">
        <title>Sequencing the genomes of 1000 actinobacteria strains.</title>
        <authorList>
            <person name="Klenk H.-P."/>
        </authorList>
    </citation>
    <scope>NUCLEOTIDE SEQUENCE [LARGE SCALE GENOMIC DNA]</scope>
    <source>
        <strain evidence="9 10">DSM 45779</strain>
    </source>
</reference>
<dbReference type="RefSeq" id="WP_130290853.1">
    <property type="nucleotide sequence ID" value="NZ_SHKL01000001.1"/>
</dbReference>
<dbReference type="OrthoDB" id="9813719at2"/>
<keyword evidence="2" id="KW-0548">Nucleotidyltransferase</keyword>
<dbReference type="PROSITE" id="PS51459">
    <property type="entry name" value="FIDO"/>
    <property type="match status" value="1"/>
</dbReference>
<evidence type="ECO:0000256" key="4">
    <source>
        <dbReference type="ARBA" id="ARBA00022840"/>
    </source>
</evidence>
<name>A0A4Q7UZM8_PSEST</name>
<keyword evidence="1" id="KW-0808">Transferase</keyword>
<evidence type="ECO:0000256" key="2">
    <source>
        <dbReference type="ARBA" id="ARBA00022695"/>
    </source>
</evidence>
<evidence type="ECO:0000256" key="7">
    <source>
        <dbReference type="ARBA" id="ARBA00048696"/>
    </source>
</evidence>
<sequence length="141" mass="15611">MTDPYLDLDAGALQNRLGITDSAELAQDEVELSALRLIELRAEPLPGAYDLDHLQDVLTTLLARLNLLHPFREGNGRTQRAFLAQLATDAGYLLRWTAMDREQNIAASRAAHDGDLQPLRAMLAPLVHPLDELPHGEPDSR</sequence>
<comment type="catalytic activity">
    <reaction evidence="7">
        <text>L-tyrosyl-[protein] + ATP = O-(5'-adenylyl)-L-tyrosyl-[protein] + diphosphate</text>
        <dbReference type="Rhea" id="RHEA:54288"/>
        <dbReference type="Rhea" id="RHEA-COMP:10136"/>
        <dbReference type="Rhea" id="RHEA-COMP:13846"/>
        <dbReference type="ChEBI" id="CHEBI:30616"/>
        <dbReference type="ChEBI" id="CHEBI:33019"/>
        <dbReference type="ChEBI" id="CHEBI:46858"/>
        <dbReference type="ChEBI" id="CHEBI:83624"/>
        <dbReference type="EC" id="2.7.7.108"/>
    </reaction>
</comment>
<comment type="caution">
    <text evidence="9">The sequence shown here is derived from an EMBL/GenBank/DDBJ whole genome shotgun (WGS) entry which is preliminary data.</text>
</comment>
<evidence type="ECO:0000256" key="6">
    <source>
        <dbReference type="ARBA" id="ARBA00047939"/>
    </source>
</evidence>
<organism evidence="9 10">
    <name type="scientific">Pseudonocardia sediminis</name>
    <dbReference type="NCBI Taxonomy" id="1397368"/>
    <lineage>
        <taxon>Bacteria</taxon>
        <taxon>Bacillati</taxon>
        <taxon>Actinomycetota</taxon>
        <taxon>Actinomycetes</taxon>
        <taxon>Pseudonocardiales</taxon>
        <taxon>Pseudonocardiaceae</taxon>
        <taxon>Pseudonocardia</taxon>
    </lineage>
</organism>
<evidence type="ECO:0000256" key="5">
    <source>
        <dbReference type="ARBA" id="ARBA00034531"/>
    </source>
</evidence>
<dbReference type="PANTHER" id="PTHR39560">
    <property type="entry name" value="PROTEIN ADENYLYLTRANSFERASE FIC-RELATED"/>
    <property type="match status" value="1"/>
</dbReference>
<evidence type="ECO:0000313" key="10">
    <source>
        <dbReference type="Proteomes" id="UP000291591"/>
    </source>
</evidence>
<dbReference type="GO" id="GO:0005524">
    <property type="term" value="F:ATP binding"/>
    <property type="evidence" value="ECO:0007669"/>
    <property type="project" value="UniProtKB-KW"/>
</dbReference>
<protein>
    <recommendedName>
        <fullName evidence="5">protein adenylyltransferase</fullName>
        <ecNumber evidence="5">2.7.7.108</ecNumber>
    </recommendedName>
</protein>
<dbReference type="InterPro" id="IPR036597">
    <property type="entry name" value="Fido-like_dom_sf"/>
</dbReference>
<dbReference type="InterPro" id="IPR003812">
    <property type="entry name" value="Fido"/>
</dbReference>
<evidence type="ECO:0000313" key="9">
    <source>
        <dbReference type="EMBL" id="RZT86578.1"/>
    </source>
</evidence>
<keyword evidence="4" id="KW-0067">ATP-binding</keyword>
<feature type="domain" description="Fido" evidence="8">
    <location>
        <begin position="1"/>
        <end position="125"/>
    </location>
</feature>